<dbReference type="WBParaSite" id="PSAMB.scaffold7261size7937.g29829.t1">
    <property type="protein sequence ID" value="PSAMB.scaffold7261size7937.g29829.t1"/>
    <property type="gene ID" value="PSAMB.scaffold7261size7937.g29829"/>
</dbReference>
<evidence type="ECO:0000313" key="2">
    <source>
        <dbReference type="WBParaSite" id="PSAMB.scaffold7261size7937.g29829.t1"/>
    </source>
</evidence>
<accession>A0A914XBN2</accession>
<sequence length="379" mass="42801">MDLKCSSALGSYWAGQRLRGRALDSRTPLIKNYWEQNIRKAERERNEYPKANRVTDLIHRSRSNETLTAKSLLDSQDNLNGRTSQEEYSTLDSFNRADGKKKTYLEELLTPKGGGQLKAGKSLDSLTMQVERQQPWYDRGQIKAAISRESIANLGATRGLFESRAAAAAEQSAATPPTYRPLNHIQRDIQYSQAKELEHRLNRSEQMSNGHHHQHNHRDVIHSNDVTPDGEHNSVMNHSGLDAQAIKQNGHHHSPKQNGSTVTTPVQSFEASFSQEQELFLLYIKANPEILSSLGIIIPGQLRQRINDMPPSMKRVELTLVSDYGTPTDSTAGSLDRRHQGRFVKNSTGSAHRMIARKMSDHTMQITRPTPENRRPIML</sequence>
<dbReference type="Proteomes" id="UP000887566">
    <property type="component" value="Unplaced"/>
</dbReference>
<name>A0A914XBN2_9BILA</name>
<keyword evidence="1" id="KW-1185">Reference proteome</keyword>
<protein>
    <submittedName>
        <fullName evidence="2">Uncharacterized protein</fullName>
    </submittedName>
</protein>
<organism evidence="1 2">
    <name type="scientific">Plectus sambesii</name>
    <dbReference type="NCBI Taxonomy" id="2011161"/>
    <lineage>
        <taxon>Eukaryota</taxon>
        <taxon>Metazoa</taxon>
        <taxon>Ecdysozoa</taxon>
        <taxon>Nematoda</taxon>
        <taxon>Chromadorea</taxon>
        <taxon>Plectida</taxon>
        <taxon>Plectina</taxon>
        <taxon>Plectoidea</taxon>
        <taxon>Plectidae</taxon>
        <taxon>Plectus</taxon>
    </lineage>
</organism>
<reference evidence="2" key="1">
    <citation type="submission" date="2022-11" db="UniProtKB">
        <authorList>
            <consortium name="WormBaseParasite"/>
        </authorList>
    </citation>
    <scope>IDENTIFICATION</scope>
</reference>
<evidence type="ECO:0000313" key="1">
    <source>
        <dbReference type="Proteomes" id="UP000887566"/>
    </source>
</evidence>
<dbReference type="AlphaFoldDB" id="A0A914XBN2"/>
<proteinExistence type="predicted"/>